<evidence type="ECO:0000313" key="2">
    <source>
        <dbReference type="EMBL" id="VWD63440.1"/>
    </source>
</evidence>
<name>A0A6P3BVK8_BURL3</name>
<feature type="compositionally biased region" description="Basic and acidic residues" evidence="1">
    <location>
        <begin position="182"/>
        <end position="191"/>
    </location>
</feature>
<organism evidence="2 3">
    <name type="scientific">Burkholderia lata (strain ATCC 17760 / DSM 23089 / LMG 22485 / NCIMB 9086 / R18194 / 383)</name>
    <dbReference type="NCBI Taxonomy" id="482957"/>
    <lineage>
        <taxon>Bacteria</taxon>
        <taxon>Pseudomonadati</taxon>
        <taxon>Pseudomonadota</taxon>
        <taxon>Betaproteobacteria</taxon>
        <taxon>Burkholderiales</taxon>
        <taxon>Burkholderiaceae</taxon>
        <taxon>Burkholderia</taxon>
        <taxon>Burkholderia cepacia complex</taxon>
    </lineage>
</organism>
<sequence length="244" mass="28268">MLVGRQHRHADRREPQVQHDACERAAQVLRIDGPQHDEQPDMQRRRLVERLVETHQQREQRTGHAARVGPLEPEAQRQRDEARDRDQLHGQQPLHVIEQVGAACPEEERQRVQQVDRPVRHDRPRHERNRVLPAEREGRHRRAARGEPVRETVGREEHDAHHREPADAQRERRVARAGGRGRLGETARAAVERTHDASTRCARLTVKMPISSIRWSSLRKPARATSSSISACERRRITQVASPR</sequence>
<dbReference type="AlphaFoldDB" id="A0A6P3BVK8"/>
<evidence type="ECO:0000256" key="1">
    <source>
        <dbReference type="SAM" id="MobiDB-lite"/>
    </source>
</evidence>
<reference evidence="2 3" key="1">
    <citation type="submission" date="2019-09" db="EMBL/GenBank/DDBJ databases">
        <authorList>
            <person name="Depoorter E."/>
        </authorList>
    </citation>
    <scope>NUCLEOTIDE SEQUENCE [LARGE SCALE GENOMIC DNA]</scope>
    <source>
        <strain evidence="2">R-39750</strain>
    </source>
</reference>
<feature type="region of interest" description="Disordered" evidence="1">
    <location>
        <begin position="53"/>
        <end position="191"/>
    </location>
</feature>
<feature type="region of interest" description="Disordered" evidence="1">
    <location>
        <begin position="218"/>
        <end position="244"/>
    </location>
</feature>
<feature type="compositionally biased region" description="Basic and acidic residues" evidence="1">
    <location>
        <begin position="53"/>
        <end position="62"/>
    </location>
</feature>
<evidence type="ECO:0000313" key="3">
    <source>
        <dbReference type="Proteomes" id="UP000494110"/>
    </source>
</evidence>
<accession>A0A6P3BVK8</accession>
<dbReference type="Proteomes" id="UP000494110">
    <property type="component" value="Unassembled WGS sequence"/>
</dbReference>
<feature type="compositionally biased region" description="Basic and acidic residues" evidence="1">
    <location>
        <begin position="117"/>
        <end position="174"/>
    </location>
</feature>
<feature type="compositionally biased region" description="Basic and acidic residues" evidence="1">
    <location>
        <begin position="74"/>
        <end position="88"/>
    </location>
</feature>
<dbReference type="EMBL" id="CABVQN010000069">
    <property type="protein sequence ID" value="VWD63440.1"/>
    <property type="molecule type" value="Genomic_DNA"/>
</dbReference>
<proteinExistence type="predicted"/>
<gene>
    <name evidence="2" type="ORF">BLA39750_07724</name>
</gene>
<protein>
    <submittedName>
        <fullName evidence="2">Uncharacterized protein</fullName>
    </submittedName>
</protein>